<sequence length="237" mass="27222">MNPYKSYSLKYPFNIDFDTIQYASPIDKKKVVTSRYGWRWGRAHRGIDIDLVTGDEVRAMLDGKVRFVGYNGGHGRTVVVRHANGLETVYAHLSKYKVKVNENVKMGQVLGKGGTTGNARGSHLHLEVRYKGVTINPEYLFDFNKDNSIRAKDIWITRNRVNPVNHVSTRKSKMPVYNTREDALNGVQKERVVYIIRKGDTLGKIARRHRLSITQLCRINSIRRNSILRIGQRLIIN</sequence>
<proteinExistence type="predicted"/>
<dbReference type="GO" id="GO:0004222">
    <property type="term" value="F:metalloendopeptidase activity"/>
    <property type="evidence" value="ECO:0007669"/>
    <property type="project" value="TreeGrafter"/>
</dbReference>
<evidence type="ECO:0000259" key="1">
    <source>
        <dbReference type="PROSITE" id="PS51782"/>
    </source>
</evidence>
<dbReference type="Gene3D" id="3.10.350.10">
    <property type="entry name" value="LysM domain"/>
    <property type="match status" value="1"/>
</dbReference>
<dbReference type="PANTHER" id="PTHR21666:SF270">
    <property type="entry name" value="MUREIN HYDROLASE ACTIVATOR ENVC"/>
    <property type="match status" value="1"/>
</dbReference>
<dbReference type="InterPro" id="IPR018392">
    <property type="entry name" value="LysM"/>
</dbReference>
<protein>
    <submittedName>
        <fullName evidence="2">Peptidoglycan DD-metalloendopeptidase family protein</fullName>
    </submittedName>
</protein>
<dbReference type="InterPro" id="IPR036779">
    <property type="entry name" value="LysM_dom_sf"/>
</dbReference>
<dbReference type="Pfam" id="PF01476">
    <property type="entry name" value="LysM"/>
    <property type="match status" value="1"/>
</dbReference>
<dbReference type="InterPro" id="IPR016047">
    <property type="entry name" value="M23ase_b-sheet_dom"/>
</dbReference>
<dbReference type="SMART" id="SM00257">
    <property type="entry name" value="LysM"/>
    <property type="match status" value="1"/>
</dbReference>
<accession>A0A6P0UK10</accession>
<feature type="domain" description="LysM" evidence="1">
    <location>
        <begin position="192"/>
        <end position="236"/>
    </location>
</feature>
<dbReference type="CDD" id="cd12797">
    <property type="entry name" value="M23_peptidase"/>
    <property type="match status" value="1"/>
</dbReference>
<dbReference type="CDD" id="cd00118">
    <property type="entry name" value="LysM"/>
    <property type="match status" value="1"/>
</dbReference>
<gene>
    <name evidence="2" type="ORF">GWK08_09365</name>
</gene>
<comment type="caution">
    <text evidence="2">The sequence shown here is derived from an EMBL/GenBank/DDBJ whole genome shotgun (WGS) entry which is preliminary data.</text>
</comment>
<organism evidence="2 3">
    <name type="scientific">Leptobacterium flavescens</name>
    <dbReference type="NCBI Taxonomy" id="472055"/>
    <lineage>
        <taxon>Bacteria</taxon>
        <taxon>Pseudomonadati</taxon>
        <taxon>Bacteroidota</taxon>
        <taxon>Flavobacteriia</taxon>
        <taxon>Flavobacteriales</taxon>
        <taxon>Flavobacteriaceae</taxon>
        <taxon>Leptobacterium</taxon>
    </lineage>
</organism>
<name>A0A6P0UK10_9FLAO</name>
<evidence type="ECO:0000313" key="3">
    <source>
        <dbReference type="Proteomes" id="UP000468581"/>
    </source>
</evidence>
<dbReference type="Gene3D" id="2.70.70.10">
    <property type="entry name" value="Glucose Permease (Domain IIA)"/>
    <property type="match status" value="1"/>
</dbReference>
<dbReference type="PANTHER" id="PTHR21666">
    <property type="entry name" value="PEPTIDASE-RELATED"/>
    <property type="match status" value="1"/>
</dbReference>
<dbReference type="AlphaFoldDB" id="A0A6P0UK10"/>
<keyword evidence="3" id="KW-1185">Reference proteome</keyword>
<dbReference type="SUPFAM" id="SSF51261">
    <property type="entry name" value="Duplicated hybrid motif"/>
    <property type="match status" value="1"/>
</dbReference>
<dbReference type="PROSITE" id="PS51782">
    <property type="entry name" value="LYSM"/>
    <property type="match status" value="1"/>
</dbReference>
<dbReference type="SUPFAM" id="SSF54106">
    <property type="entry name" value="LysM domain"/>
    <property type="match status" value="1"/>
</dbReference>
<dbReference type="Proteomes" id="UP000468581">
    <property type="component" value="Unassembled WGS sequence"/>
</dbReference>
<dbReference type="EMBL" id="JAABOO010000002">
    <property type="protein sequence ID" value="NER13645.1"/>
    <property type="molecule type" value="Genomic_DNA"/>
</dbReference>
<dbReference type="InterPro" id="IPR050570">
    <property type="entry name" value="Cell_wall_metabolism_enzyme"/>
</dbReference>
<reference evidence="2 3" key="1">
    <citation type="submission" date="2020-01" db="EMBL/GenBank/DDBJ databases">
        <title>Leptobacterium flavescens.</title>
        <authorList>
            <person name="Wang G."/>
        </authorList>
    </citation>
    <scope>NUCLEOTIDE SEQUENCE [LARGE SCALE GENOMIC DNA]</scope>
    <source>
        <strain evidence="2 3">KCTC 22160</strain>
    </source>
</reference>
<dbReference type="Pfam" id="PF01551">
    <property type="entry name" value="Peptidase_M23"/>
    <property type="match status" value="1"/>
</dbReference>
<evidence type="ECO:0000313" key="2">
    <source>
        <dbReference type="EMBL" id="NER13645.1"/>
    </source>
</evidence>
<dbReference type="InterPro" id="IPR011055">
    <property type="entry name" value="Dup_hybrid_motif"/>
</dbReference>